<comment type="similarity">
    <text evidence="2">Belongs to the Tom22 family.</text>
</comment>
<dbReference type="Pfam" id="PF04281">
    <property type="entry name" value="Tom22"/>
    <property type="match status" value="1"/>
</dbReference>
<evidence type="ECO:0000313" key="13">
    <source>
        <dbReference type="EMBL" id="CDP33617.1"/>
    </source>
</evidence>
<dbReference type="PANTHER" id="PTHR12504:SF0">
    <property type="entry name" value="MITOCHONDRIAL IMPORT RECEPTOR SUBUNIT TOM22 HOMOLOG"/>
    <property type="match status" value="1"/>
</dbReference>
<dbReference type="CDD" id="cd22884">
    <property type="entry name" value="TOM22"/>
    <property type="match status" value="1"/>
</dbReference>
<keyword evidence="10" id="KW-0472">Membrane</keyword>
<keyword evidence="8" id="KW-0811">Translocation</keyword>
<evidence type="ECO:0000256" key="2">
    <source>
        <dbReference type="ARBA" id="ARBA00009874"/>
    </source>
</evidence>
<feature type="compositionally biased region" description="Acidic residues" evidence="12">
    <location>
        <begin position="17"/>
        <end position="26"/>
    </location>
</feature>
<evidence type="ECO:0000256" key="3">
    <source>
        <dbReference type="ARBA" id="ARBA00022448"/>
    </source>
</evidence>
<dbReference type="PhylomeDB" id="A0A060T407"/>
<evidence type="ECO:0000256" key="12">
    <source>
        <dbReference type="SAM" id="MobiDB-lite"/>
    </source>
</evidence>
<dbReference type="AlphaFoldDB" id="A0A060T407"/>
<feature type="region of interest" description="Disordered" evidence="12">
    <location>
        <begin position="125"/>
        <end position="146"/>
    </location>
</feature>
<gene>
    <name evidence="13" type="ORF">GNLVRS02_ARAD1A13398g</name>
</gene>
<evidence type="ECO:0000256" key="5">
    <source>
        <dbReference type="ARBA" id="ARBA00022787"/>
    </source>
</evidence>
<accession>A0A060T407</accession>
<dbReference type="GO" id="GO:0005741">
    <property type="term" value="C:mitochondrial outer membrane"/>
    <property type="evidence" value="ECO:0007669"/>
    <property type="project" value="UniProtKB-SubCell"/>
</dbReference>
<keyword evidence="7" id="KW-1133">Transmembrane helix</keyword>
<reference evidence="13" key="1">
    <citation type="submission" date="2014-02" db="EMBL/GenBank/DDBJ databases">
        <authorList>
            <person name="Genoscope - CEA"/>
        </authorList>
    </citation>
    <scope>NUCLEOTIDE SEQUENCE</scope>
    <source>
        <strain evidence="13">LS3</strain>
    </source>
</reference>
<evidence type="ECO:0000256" key="8">
    <source>
        <dbReference type="ARBA" id="ARBA00023010"/>
    </source>
</evidence>
<evidence type="ECO:0000256" key="7">
    <source>
        <dbReference type="ARBA" id="ARBA00022989"/>
    </source>
</evidence>
<keyword evidence="9" id="KW-0496">Mitochondrion</keyword>
<evidence type="ECO:0000256" key="10">
    <source>
        <dbReference type="ARBA" id="ARBA00023136"/>
    </source>
</evidence>
<keyword evidence="5" id="KW-1000">Mitochondrion outer membrane</keyword>
<organism evidence="13">
    <name type="scientific">Blastobotrys adeninivorans</name>
    <name type="common">Yeast</name>
    <name type="synonym">Arxula adeninivorans</name>
    <dbReference type="NCBI Taxonomy" id="409370"/>
    <lineage>
        <taxon>Eukaryota</taxon>
        <taxon>Fungi</taxon>
        <taxon>Dikarya</taxon>
        <taxon>Ascomycota</taxon>
        <taxon>Saccharomycotina</taxon>
        <taxon>Dipodascomycetes</taxon>
        <taxon>Dipodascales</taxon>
        <taxon>Trichomonascaceae</taxon>
        <taxon>Blastobotrys</taxon>
    </lineage>
</organism>
<evidence type="ECO:0000256" key="11">
    <source>
        <dbReference type="ARBA" id="ARBA00023170"/>
    </source>
</evidence>
<evidence type="ECO:0000256" key="1">
    <source>
        <dbReference type="ARBA" id="ARBA00004572"/>
    </source>
</evidence>
<keyword evidence="3" id="KW-0813">Transport</keyword>
<sequence length="146" mass="15788">MVKVEKVDDEHRFAPTVEDDADYTDVSDTEELAAEDDYDDFDPESESLMDRVVALKDVVPPAYRSKLTSVFSTASKGITGTLFYGGKALWIATTSSLLLGVPLALSIVSEQQLIEMEKEMKLSQSTNEVLAPGAEGGFQQPPAPAA</sequence>
<dbReference type="InterPro" id="IPR005683">
    <property type="entry name" value="Tom22"/>
</dbReference>
<evidence type="ECO:0000256" key="9">
    <source>
        <dbReference type="ARBA" id="ARBA00023128"/>
    </source>
</evidence>
<proteinExistence type="inferred from homology"/>
<feature type="region of interest" description="Disordered" evidence="12">
    <location>
        <begin position="1"/>
        <end position="26"/>
    </location>
</feature>
<comment type="subcellular location">
    <subcellularLocation>
        <location evidence="1">Mitochondrion outer membrane</location>
        <topology evidence="1">Single-pass membrane protein</topology>
    </subcellularLocation>
</comment>
<dbReference type="EMBL" id="HG937691">
    <property type="protein sequence ID" value="CDP33617.1"/>
    <property type="molecule type" value="Genomic_DNA"/>
</dbReference>
<evidence type="ECO:0000256" key="6">
    <source>
        <dbReference type="ARBA" id="ARBA00022927"/>
    </source>
</evidence>
<protein>
    <submittedName>
        <fullName evidence="13">ARAD1A13398p</fullName>
    </submittedName>
</protein>
<evidence type="ECO:0000256" key="4">
    <source>
        <dbReference type="ARBA" id="ARBA00022692"/>
    </source>
</evidence>
<keyword evidence="11" id="KW-0675">Receptor</keyword>
<dbReference type="PANTHER" id="PTHR12504">
    <property type="entry name" value="MITOCHONDRIAL IMPORT RECEPTOR SUBUNIT TOM22"/>
    <property type="match status" value="1"/>
</dbReference>
<keyword evidence="4" id="KW-0812">Transmembrane</keyword>
<keyword evidence="6" id="KW-0653">Protein transport</keyword>
<dbReference type="GO" id="GO:0006886">
    <property type="term" value="P:intracellular protein transport"/>
    <property type="evidence" value="ECO:0007669"/>
    <property type="project" value="InterPro"/>
</dbReference>
<feature type="compositionally biased region" description="Basic and acidic residues" evidence="12">
    <location>
        <begin position="1"/>
        <end position="13"/>
    </location>
</feature>
<name>A0A060T407_BLAAD</name>
<reference evidence="13" key="2">
    <citation type="submission" date="2014-06" db="EMBL/GenBank/DDBJ databases">
        <title>The complete genome of Blastobotrys (Arxula) adeninivorans LS3 - a yeast of biotechnological interest.</title>
        <authorList>
            <person name="Kunze G."/>
            <person name="Gaillardin C."/>
            <person name="Czernicka M."/>
            <person name="Durrens P."/>
            <person name="Martin T."/>
            <person name="Boer E."/>
            <person name="Gabaldon T."/>
            <person name="Cruz J."/>
            <person name="Talla E."/>
            <person name="Marck C."/>
            <person name="Goffeau A."/>
            <person name="Barbe V."/>
            <person name="Baret P."/>
            <person name="Baronian K."/>
            <person name="Beier S."/>
            <person name="Bleykasten C."/>
            <person name="Bode R."/>
            <person name="Casaregola S."/>
            <person name="Despons L."/>
            <person name="Fairhead C."/>
            <person name="Giersberg M."/>
            <person name="Gierski P."/>
            <person name="Hahnel U."/>
            <person name="Hartmann A."/>
            <person name="Jankowska D."/>
            <person name="Jubin C."/>
            <person name="Jung P."/>
            <person name="Lafontaine I."/>
            <person name="Leh-Louis V."/>
            <person name="Lemaire M."/>
            <person name="Marcet-Houben M."/>
            <person name="Mascher M."/>
            <person name="Morel G."/>
            <person name="Richard G.-F."/>
            <person name="Riechen J."/>
            <person name="Sacerdot C."/>
            <person name="Sarkar A."/>
            <person name="Savel G."/>
            <person name="Schacherer J."/>
            <person name="Sherman D."/>
            <person name="Straub M.-L."/>
            <person name="Stein N."/>
            <person name="Thierry A."/>
            <person name="Trautwein-Schult A."/>
            <person name="Westhof E."/>
            <person name="Worch S."/>
            <person name="Dujon B."/>
            <person name="Souciet J.-L."/>
            <person name="Wincker P."/>
            <person name="Scholz U."/>
            <person name="Neuveglise N."/>
        </authorList>
    </citation>
    <scope>NUCLEOTIDE SEQUENCE</scope>
    <source>
        <strain evidence="13">LS3</strain>
    </source>
</reference>